<dbReference type="GO" id="GO:0008476">
    <property type="term" value="F:protein-tyrosine sulfotransferase activity"/>
    <property type="evidence" value="ECO:0007669"/>
    <property type="project" value="InterPro"/>
</dbReference>
<dbReference type="Proteomes" id="UP000182190">
    <property type="component" value="Unassembled WGS sequence"/>
</dbReference>
<proteinExistence type="predicted"/>
<dbReference type="InterPro" id="IPR026634">
    <property type="entry name" value="TPST-like"/>
</dbReference>
<dbReference type="PANTHER" id="PTHR12788:SF10">
    <property type="entry name" value="PROTEIN-TYROSINE SULFOTRANSFERASE"/>
    <property type="match status" value="1"/>
</dbReference>
<name>A0A7Z9BY18_9CYAN</name>
<comment type="caution">
    <text evidence="2">The sequence shown here is derived from an EMBL/GenBank/DDBJ whole genome shotgun (WGS) entry which is preliminary data.</text>
</comment>
<dbReference type="Gene3D" id="3.40.50.300">
    <property type="entry name" value="P-loop containing nucleotide triphosphate hydrolases"/>
    <property type="match status" value="1"/>
</dbReference>
<sequence length="279" mass="32087">MKPLVFLIGCSRSGTTLLQSLLAIHPDIASFPETHIFQYLFANSYEPRRHALGLSSRHLKPKMEKFIKEELGRPELLKYLPHPLFKKLYAEKFIKILEILADEEGKKIVLEKTPDHIYCLEKIEKYFPQAKFIHLLRNGADVVASLYEVTHEYPQSWGGARNIDQCLTNWINAVQISQKYVSKPNHHLVRYENLIQAPKETLQEICTAIKINFDQNMIDNYGISAKILSSDSVGRSVNCQGIIGNSSNKFTRIFNLEQQEYILNRLSIIDLDNLANKKS</sequence>
<evidence type="ECO:0000313" key="2">
    <source>
        <dbReference type="EMBL" id="VXD23287.1"/>
    </source>
</evidence>
<dbReference type="AlphaFoldDB" id="A0A7Z9BY18"/>
<evidence type="ECO:0000313" key="3">
    <source>
        <dbReference type="Proteomes" id="UP000182190"/>
    </source>
</evidence>
<organism evidence="2 3">
    <name type="scientific">Planktothrix paucivesiculata PCC 9631</name>
    <dbReference type="NCBI Taxonomy" id="671071"/>
    <lineage>
        <taxon>Bacteria</taxon>
        <taxon>Bacillati</taxon>
        <taxon>Cyanobacteriota</taxon>
        <taxon>Cyanophyceae</taxon>
        <taxon>Oscillatoriophycideae</taxon>
        <taxon>Oscillatoriales</taxon>
        <taxon>Microcoleaceae</taxon>
        <taxon>Planktothrix</taxon>
    </lineage>
</organism>
<accession>A0A7Z9BY18</accession>
<evidence type="ECO:0008006" key="4">
    <source>
        <dbReference type="Google" id="ProtNLM"/>
    </source>
</evidence>
<reference evidence="2" key="1">
    <citation type="submission" date="2019-10" db="EMBL/GenBank/DDBJ databases">
        <authorList>
            <consortium name="Genoscope - CEA"/>
            <person name="William W."/>
        </authorList>
    </citation>
    <scope>NUCLEOTIDE SEQUENCE [LARGE SCALE GENOMIC DNA]</scope>
    <source>
        <strain evidence="2">BBR_PRJEB10994</strain>
    </source>
</reference>
<keyword evidence="3" id="KW-1185">Reference proteome</keyword>
<dbReference type="PANTHER" id="PTHR12788">
    <property type="entry name" value="PROTEIN-TYROSINE SULFOTRANSFERASE 2"/>
    <property type="match status" value="1"/>
</dbReference>
<evidence type="ECO:0000256" key="1">
    <source>
        <dbReference type="ARBA" id="ARBA00022679"/>
    </source>
</evidence>
<dbReference type="InterPro" id="IPR027417">
    <property type="entry name" value="P-loop_NTPase"/>
</dbReference>
<dbReference type="RefSeq" id="WP_083621196.1">
    <property type="nucleotide sequence ID" value="NZ_LR735016.1"/>
</dbReference>
<keyword evidence="1" id="KW-0808">Transferase</keyword>
<dbReference type="Pfam" id="PF13469">
    <property type="entry name" value="Sulfotransfer_3"/>
    <property type="match status" value="1"/>
</dbReference>
<dbReference type="EMBL" id="CZCS02000214">
    <property type="protein sequence ID" value="VXD23287.1"/>
    <property type="molecule type" value="Genomic_DNA"/>
</dbReference>
<gene>
    <name evidence="2" type="ORF">PL9631_710086</name>
</gene>
<dbReference type="OrthoDB" id="536969at2"/>
<dbReference type="SUPFAM" id="SSF52540">
    <property type="entry name" value="P-loop containing nucleoside triphosphate hydrolases"/>
    <property type="match status" value="1"/>
</dbReference>
<protein>
    <recommendedName>
        <fullName evidence="4">Sulfotransferase</fullName>
    </recommendedName>
</protein>